<gene>
    <name evidence="7" type="ORF">HG536_0C01620</name>
</gene>
<feature type="compositionally biased region" description="Basic and acidic residues" evidence="6">
    <location>
        <begin position="209"/>
        <end position="225"/>
    </location>
</feature>
<evidence type="ECO:0008006" key="9">
    <source>
        <dbReference type="Google" id="ProtNLM"/>
    </source>
</evidence>
<protein>
    <recommendedName>
        <fullName evidence="9">CDC45-like protein</fullName>
    </recommendedName>
</protein>
<dbReference type="GO" id="GO:0006270">
    <property type="term" value="P:DNA replication initiation"/>
    <property type="evidence" value="ECO:0007669"/>
    <property type="project" value="InterPro"/>
</dbReference>
<dbReference type="PROSITE" id="PS51257">
    <property type="entry name" value="PROKAR_LIPOPROTEIN"/>
    <property type="match status" value="1"/>
</dbReference>
<keyword evidence="8" id="KW-1185">Reference proteome</keyword>
<dbReference type="GeneID" id="59325131"/>
<dbReference type="Pfam" id="PF02724">
    <property type="entry name" value="CDC45"/>
    <property type="match status" value="1"/>
</dbReference>
<evidence type="ECO:0000256" key="1">
    <source>
        <dbReference type="ARBA" id="ARBA00004123"/>
    </source>
</evidence>
<feature type="region of interest" description="Disordered" evidence="6">
    <location>
        <begin position="165"/>
        <end position="225"/>
    </location>
</feature>
<accession>A0A7G3ZEQ8</accession>
<evidence type="ECO:0000256" key="6">
    <source>
        <dbReference type="SAM" id="MobiDB-lite"/>
    </source>
</evidence>
<evidence type="ECO:0000313" key="7">
    <source>
        <dbReference type="EMBL" id="QLL31994.1"/>
    </source>
</evidence>
<comment type="similarity">
    <text evidence="2">Belongs to the CDC45 family.</text>
</comment>
<dbReference type="GO" id="GO:0003688">
    <property type="term" value="F:DNA replication origin binding"/>
    <property type="evidence" value="ECO:0007669"/>
    <property type="project" value="TreeGrafter"/>
</dbReference>
<keyword evidence="5" id="KW-0131">Cell cycle</keyword>
<dbReference type="GO" id="GO:0003682">
    <property type="term" value="F:chromatin binding"/>
    <property type="evidence" value="ECO:0007669"/>
    <property type="project" value="TreeGrafter"/>
</dbReference>
<dbReference type="RefSeq" id="XP_037138669.1">
    <property type="nucleotide sequence ID" value="XM_037282774.1"/>
</dbReference>
<dbReference type="EMBL" id="CP059248">
    <property type="protein sequence ID" value="QLL31994.1"/>
    <property type="molecule type" value="Genomic_DNA"/>
</dbReference>
<evidence type="ECO:0000256" key="2">
    <source>
        <dbReference type="ARBA" id="ARBA00010727"/>
    </source>
</evidence>
<dbReference type="PANTHER" id="PTHR10507:SF0">
    <property type="entry name" value="CELL DIVISION CONTROL PROTEIN 45 HOMOLOG"/>
    <property type="match status" value="1"/>
</dbReference>
<dbReference type="GO" id="GO:0000727">
    <property type="term" value="P:double-strand break repair via break-induced replication"/>
    <property type="evidence" value="ECO:0007669"/>
    <property type="project" value="TreeGrafter"/>
</dbReference>
<feature type="compositionally biased region" description="Acidic residues" evidence="6">
    <location>
        <begin position="165"/>
        <end position="201"/>
    </location>
</feature>
<evidence type="ECO:0000256" key="3">
    <source>
        <dbReference type="ARBA" id="ARBA00022705"/>
    </source>
</evidence>
<name>A0A7G3ZEQ8_9SACH</name>
<dbReference type="GO" id="GO:0003697">
    <property type="term" value="F:single-stranded DNA binding"/>
    <property type="evidence" value="ECO:0007669"/>
    <property type="project" value="TreeGrafter"/>
</dbReference>
<dbReference type="Proteomes" id="UP000515788">
    <property type="component" value="Chromosome 3"/>
</dbReference>
<dbReference type="PANTHER" id="PTHR10507">
    <property type="entry name" value="CDC45-RELATED PROTEIN"/>
    <property type="match status" value="1"/>
</dbReference>
<evidence type="ECO:0000313" key="8">
    <source>
        <dbReference type="Proteomes" id="UP000515788"/>
    </source>
</evidence>
<comment type="subcellular location">
    <subcellularLocation>
        <location evidence="1">Nucleus</location>
    </subcellularLocation>
</comment>
<dbReference type="GO" id="GO:1902977">
    <property type="term" value="P:mitotic DNA replication preinitiation complex assembly"/>
    <property type="evidence" value="ECO:0007669"/>
    <property type="project" value="TreeGrafter"/>
</dbReference>
<sequence length="291" mass="34284">MYYNVRHIAEPYENILRDSSNHSTCQLVIFVSCLSVDALCATKMLSQLLKKQLVQLQIVPVFGYSDLKGHYAKLDDNVNSVILVGCGGGIDIEQFFEIEPDEHVIETEQGSKKFKRRLYVFDTHRPWNLDNLFGSDMVNCLDDGTVEEELEEERKAYFRLLELDDEQDAESDEGEEPENVEEDEDEDVNDTEKDEDDDEEELVNRKRRAPDNDKTNEKQSRKQRRQEIRDLERVIEGPLLSTPFHCKYTRFYLLWVNAICIIYGLRSWGQIRWTLHIHNCTIDYIRYCRTR</sequence>
<keyword evidence="4" id="KW-0539">Nucleus</keyword>
<reference evidence="7 8" key="1">
    <citation type="submission" date="2020-06" db="EMBL/GenBank/DDBJ databases">
        <title>The yeast mating-type switching endonuclease HO is a domesticated member of an unorthodox homing genetic element family.</title>
        <authorList>
            <person name="Coughlan A.Y."/>
            <person name="Lombardi L."/>
            <person name="Braun-Galleani S."/>
            <person name="Martos A.R."/>
            <person name="Galeote V."/>
            <person name="Bigey F."/>
            <person name="Dequin S."/>
            <person name="Byrne K.P."/>
            <person name="Wolfe K.H."/>
        </authorList>
    </citation>
    <scope>NUCLEOTIDE SEQUENCE [LARGE SCALE GENOMIC DNA]</scope>
    <source>
        <strain evidence="7 8">CBS764</strain>
    </source>
</reference>
<dbReference type="OrthoDB" id="10258882at2759"/>
<evidence type="ECO:0000256" key="5">
    <source>
        <dbReference type="ARBA" id="ARBA00023306"/>
    </source>
</evidence>
<keyword evidence="3" id="KW-0235">DNA replication</keyword>
<organism evidence="7 8">
    <name type="scientific">Torulaspora globosa</name>
    <dbReference type="NCBI Taxonomy" id="48254"/>
    <lineage>
        <taxon>Eukaryota</taxon>
        <taxon>Fungi</taxon>
        <taxon>Dikarya</taxon>
        <taxon>Ascomycota</taxon>
        <taxon>Saccharomycotina</taxon>
        <taxon>Saccharomycetes</taxon>
        <taxon>Saccharomycetales</taxon>
        <taxon>Saccharomycetaceae</taxon>
        <taxon>Torulaspora</taxon>
    </lineage>
</organism>
<proteinExistence type="inferred from homology"/>
<dbReference type="KEGG" id="tgb:HG536_0C01620"/>
<evidence type="ECO:0000256" key="4">
    <source>
        <dbReference type="ARBA" id="ARBA00023242"/>
    </source>
</evidence>
<dbReference type="InterPro" id="IPR003874">
    <property type="entry name" value="CDC45"/>
</dbReference>
<dbReference type="GO" id="GO:0031261">
    <property type="term" value="C:DNA replication preinitiation complex"/>
    <property type="evidence" value="ECO:0007669"/>
    <property type="project" value="TreeGrafter"/>
</dbReference>
<dbReference type="AlphaFoldDB" id="A0A7G3ZEQ8"/>